<dbReference type="AlphaFoldDB" id="A0A318U6T9"/>
<sequence>MIKTNGLLFFLLTCMQFAFAQQSTLVYDNHIYLPQIKTVQCYNAQKEQSVPVIALKSGEQLLFSFDDLNGGSKNYWYAIEHCTSDWQPSRISTLDYVESFAEDRIVDYKYSFATLQKYTHYNLRLPNEQVRPKISGNYLLKVYLDGDQKKLVLTQRFYVLDNKVSVGVEVTPSLQVPERSYNQKINFSIFHKNLAIQNPYIDVKAVVMQNFDPQTAITNTKPSFIRTNELVYNDLNTNDFKGGNEFRKFDIRSLRYTADHVQNLEKDSINTAVLFPDITANAQKYTNQFDENGNFYIRNQDGRDDNTESDYVKVFFTLHAQAPATPGDAYVVGRFNNYILSEENKLVYEDSRKKFYASLLFKQGLYDFKYVWKDRETGKVNESIFEGSFFETENNYQVFVYFRKPGSRWEELIGYTMINTVKR</sequence>
<comment type="caution">
    <text evidence="3">The sequence shown here is derived from an EMBL/GenBank/DDBJ whole genome shotgun (WGS) entry which is preliminary data.</text>
</comment>
<accession>A0A318U6T9</accession>
<reference evidence="3 4" key="1">
    <citation type="submission" date="2018-06" db="EMBL/GenBank/DDBJ databases">
        <title>Genomic Encyclopedia of Archaeal and Bacterial Type Strains, Phase II (KMG-II): from individual species to whole genera.</title>
        <authorList>
            <person name="Goeker M."/>
        </authorList>
    </citation>
    <scope>NUCLEOTIDE SEQUENCE [LARGE SCALE GENOMIC DNA]</scope>
    <source>
        <strain evidence="3 4">DSM 27372</strain>
    </source>
</reference>
<protein>
    <submittedName>
        <fullName evidence="3">Uncharacterized protein DUF5103</fullName>
    </submittedName>
</protein>
<evidence type="ECO:0000313" key="3">
    <source>
        <dbReference type="EMBL" id="PYF69424.1"/>
    </source>
</evidence>
<organism evidence="3 4">
    <name type="scientific">Pedobacter nutrimenti</name>
    <dbReference type="NCBI Taxonomy" id="1241337"/>
    <lineage>
        <taxon>Bacteria</taxon>
        <taxon>Pseudomonadati</taxon>
        <taxon>Bacteroidota</taxon>
        <taxon>Sphingobacteriia</taxon>
        <taxon>Sphingobacteriales</taxon>
        <taxon>Sphingobacteriaceae</taxon>
        <taxon>Pedobacter</taxon>
    </lineage>
</organism>
<dbReference type="Proteomes" id="UP000248198">
    <property type="component" value="Unassembled WGS sequence"/>
</dbReference>
<keyword evidence="1" id="KW-0732">Signal</keyword>
<proteinExistence type="predicted"/>
<feature type="chain" id="PRO_5016344980" evidence="1">
    <location>
        <begin position="21"/>
        <end position="423"/>
    </location>
</feature>
<keyword evidence="4" id="KW-1185">Reference proteome</keyword>
<gene>
    <name evidence="3" type="ORF">B0O44_11064</name>
</gene>
<feature type="signal peptide" evidence="1">
    <location>
        <begin position="1"/>
        <end position="20"/>
    </location>
</feature>
<evidence type="ECO:0000256" key="1">
    <source>
        <dbReference type="SAM" id="SignalP"/>
    </source>
</evidence>
<evidence type="ECO:0000259" key="2">
    <source>
        <dbReference type="Pfam" id="PF17116"/>
    </source>
</evidence>
<dbReference type="RefSeq" id="WP_110834385.1">
    <property type="nucleotide sequence ID" value="NZ_QKLU01000010.1"/>
</dbReference>
<dbReference type="EMBL" id="QKLU01000010">
    <property type="protein sequence ID" value="PYF69424.1"/>
    <property type="molecule type" value="Genomic_DNA"/>
</dbReference>
<evidence type="ECO:0000313" key="4">
    <source>
        <dbReference type="Proteomes" id="UP000248198"/>
    </source>
</evidence>
<name>A0A318U6T9_9SPHI</name>
<dbReference type="InterPro" id="IPR031345">
    <property type="entry name" value="T9SS_Plug_N"/>
</dbReference>
<feature type="domain" description="Type 9 secretion system plug protein N-terminal" evidence="2">
    <location>
        <begin position="36"/>
        <end position="160"/>
    </location>
</feature>
<dbReference type="OrthoDB" id="1522602at2"/>
<dbReference type="Pfam" id="PF17116">
    <property type="entry name" value="T9SS_plug_1st"/>
    <property type="match status" value="1"/>
</dbReference>